<evidence type="ECO:0000313" key="1">
    <source>
        <dbReference type="EMBL" id="KAJ1895087.1"/>
    </source>
</evidence>
<proteinExistence type="predicted"/>
<comment type="caution">
    <text evidence="1">The sequence shown here is derived from an EMBL/GenBank/DDBJ whole genome shotgun (WGS) entry which is preliminary data.</text>
</comment>
<keyword evidence="1" id="KW-0456">Lyase</keyword>
<protein>
    <submittedName>
        <fullName evidence="1">tRNA-splicing endonuclease subunit</fullName>
        <ecNumber evidence="1">4.6.1.16</ecNumber>
    </submittedName>
</protein>
<sequence length="183" mass="20825">MQQGAPYNVKWSDNGQILVFDADTVMRLRRDHRLVGALEGCHPSNPHQNGYFGLPLILLPEETAYLLELNAIHNPPADHSLLWPKTARDHILFKLFKDLHSRGYYLTRGLKYGADYLLYPGEPMRYHSSHAVTLVDHDVSITPRELITLGRLGTAVKKIRLLSSWNPNTSKFTHITMNWSAIG</sequence>
<reference evidence="1" key="1">
    <citation type="submission" date="2022-07" db="EMBL/GenBank/DDBJ databases">
        <title>Phylogenomic reconstructions and comparative analyses of Kickxellomycotina fungi.</title>
        <authorList>
            <person name="Reynolds N.K."/>
            <person name="Stajich J.E."/>
            <person name="Barry K."/>
            <person name="Grigoriev I.V."/>
            <person name="Crous P."/>
            <person name="Smith M.E."/>
        </authorList>
    </citation>
    <scope>NUCLEOTIDE SEQUENCE</scope>
    <source>
        <strain evidence="1">Benny 63K</strain>
    </source>
</reference>
<accession>A0ACC1IGD2</accession>
<name>A0ACC1IGD2_9FUNG</name>
<keyword evidence="1" id="KW-0540">Nuclease</keyword>
<evidence type="ECO:0000313" key="2">
    <source>
        <dbReference type="Proteomes" id="UP001150581"/>
    </source>
</evidence>
<dbReference type="EC" id="4.6.1.16" evidence="1"/>
<keyword evidence="1" id="KW-0255">Endonuclease</keyword>
<keyword evidence="2" id="KW-1185">Reference proteome</keyword>
<dbReference type="EMBL" id="JANBPG010000609">
    <property type="protein sequence ID" value="KAJ1895087.1"/>
    <property type="molecule type" value="Genomic_DNA"/>
</dbReference>
<organism evidence="1 2">
    <name type="scientific">Kickxella alabastrina</name>
    <dbReference type="NCBI Taxonomy" id="61397"/>
    <lineage>
        <taxon>Eukaryota</taxon>
        <taxon>Fungi</taxon>
        <taxon>Fungi incertae sedis</taxon>
        <taxon>Zoopagomycota</taxon>
        <taxon>Kickxellomycotina</taxon>
        <taxon>Kickxellomycetes</taxon>
        <taxon>Kickxellales</taxon>
        <taxon>Kickxellaceae</taxon>
        <taxon>Kickxella</taxon>
    </lineage>
</organism>
<gene>
    <name evidence="1" type="primary">SEN34</name>
    <name evidence="1" type="ORF">LPJ66_004802</name>
</gene>
<keyword evidence="1" id="KW-0378">Hydrolase</keyword>
<dbReference type="Proteomes" id="UP001150581">
    <property type="component" value="Unassembled WGS sequence"/>
</dbReference>